<evidence type="ECO:0000313" key="11">
    <source>
        <dbReference type="EMBL" id="KAB2931614.1"/>
    </source>
</evidence>
<feature type="transmembrane region" description="Helical" evidence="8">
    <location>
        <begin position="109"/>
        <end position="131"/>
    </location>
</feature>
<dbReference type="PANTHER" id="PTHR32468">
    <property type="entry name" value="CATION/H + ANTIPORTER"/>
    <property type="match status" value="1"/>
</dbReference>
<feature type="domain" description="Cation/H+ exchanger transmembrane" evidence="10">
    <location>
        <begin position="26"/>
        <end position="416"/>
    </location>
</feature>
<evidence type="ECO:0000256" key="5">
    <source>
        <dbReference type="ARBA" id="ARBA00022989"/>
    </source>
</evidence>
<dbReference type="EMBL" id="WBUI01000013">
    <property type="protein sequence ID" value="KAB2931614.1"/>
    <property type="molecule type" value="Genomic_DNA"/>
</dbReference>
<keyword evidence="4 8" id="KW-0812">Transmembrane</keyword>
<comment type="subcellular location">
    <subcellularLocation>
        <location evidence="1">Membrane</location>
        <topology evidence="1">Multi-pass membrane protein</topology>
    </subcellularLocation>
</comment>
<evidence type="ECO:0000256" key="7">
    <source>
        <dbReference type="ARBA" id="ARBA00023136"/>
    </source>
</evidence>
<protein>
    <recommendedName>
        <fullName evidence="13">Sodium:proton antiporter</fullName>
    </recommendedName>
</protein>
<evidence type="ECO:0000256" key="1">
    <source>
        <dbReference type="ARBA" id="ARBA00004141"/>
    </source>
</evidence>
<evidence type="ECO:0000256" key="6">
    <source>
        <dbReference type="ARBA" id="ARBA00023065"/>
    </source>
</evidence>
<evidence type="ECO:0000256" key="4">
    <source>
        <dbReference type="ARBA" id="ARBA00022692"/>
    </source>
</evidence>
<feature type="transmembrane region" description="Helical" evidence="8">
    <location>
        <begin position="270"/>
        <end position="288"/>
    </location>
</feature>
<sequence>MQIFRAASHDDVLMLLVQIVVLLAAARGLSELVSRFKQPGVIGEILAGILLGPSFAAALFPGLYGIIVPTEAVQGFLLETISLLGALFLLLITGLEMDLALIRRHARTALGVSFGGIVVTFVSGYTLGQLLPEPLLSGKENRLITSLFLATAMSISAIPVLARVLMEMKLMRRNLGQTMIAAGMSDDTVGWILLSVVIGLAGGNGLGVGDVAWIVSKVLLFIAFSFTVGSYAVSHALSLVQRHAIIPGALFTVIVLTMFTLSAITQALGLEPVLGAFVAGIVLARGGGIPKQAHETLQMISFSVFSPIFFAVAGLKVNLAFLFDAEMAVLTVIVIVIATAGKILGTYLGARLIGRQNHLTALSFGAGLNARGAMEILIATIGLSLGILSQDLFSIIVIMAIVTSLIAPPMLRWVVQRIPPDADEERRLKQEAILADSPIHSLNRVLLPVRIDPEGASSRIIEAGILNLLGSTNRLQIELLNIPYKAAEKQQGLDYLKKIRPLFHVEKMILRAVPGKEPAAIILDEARAGCDLLMLGAPRDNDLRGGGLFNPIIDTIVRQSPCPTLVVSKGTVNWQWSPRRILVPVNGSAPSRNAAQLAFQLADKDTVVIILNVIEEQRRGLSGIFANPFRMTRLEQIQRDIVEEIAAMGEIFETKAEHEVVFARAYDREVLRYAQANQIDLILMGTSVRSGPTRLFLGSRVENIVLQAECPVAVLNVNE</sequence>
<evidence type="ECO:0008006" key="13">
    <source>
        <dbReference type="Google" id="ProtNLM"/>
    </source>
</evidence>
<name>A0A833H1A5_9LEPT</name>
<feature type="transmembrane region" description="Helical" evidence="8">
    <location>
        <begin position="327"/>
        <end position="350"/>
    </location>
</feature>
<dbReference type="Gene3D" id="1.20.1530.20">
    <property type="match status" value="1"/>
</dbReference>
<dbReference type="InterPro" id="IPR038770">
    <property type="entry name" value="Na+/solute_symporter_sf"/>
</dbReference>
<evidence type="ECO:0000313" key="12">
    <source>
        <dbReference type="Proteomes" id="UP000460298"/>
    </source>
</evidence>
<evidence type="ECO:0000256" key="8">
    <source>
        <dbReference type="SAM" id="Phobius"/>
    </source>
</evidence>
<feature type="transmembrane region" description="Helical" evidence="8">
    <location>
        <begin position="41"/>
        <end position="64"/>
    </location>
</feature>
<feature type="transmembrane region" description="Helical" evidence="8">
    <location>
        <begin position="245"/>
        <end position="264"/>
    </location>
</feature>
<dbReference type="AlphaFoldDB" id="A0A833H1A5"/>
<gene>
    <name evidence="11" type="ORF">F9K24_13535</name>
</gene>
<keyword evidence="7 8" id="KW-0472">Membrane</keyword>
<feature type="transmembrane region" description="Helical" evidence="8">
    <location>
        <begin position="212"/>
        <end position="233"/>
    </location>
</feature>
<dbReference type="GO" id="GO:0016020">
    <property type="term" value="C:membrane"/>
    <property type="evidence" value="ECO:0007669"/>
    <property type="project" value="UniProtKB-SubCell"/>
</dbReference>
<dbReference type="Pfam" id="PF00582">
    <property type="entry name" value="Usp"/>
    <property type="match status" value="1"/>
</dbReference>
<feature type="transmembrane region" description="Helical" evidence="8">
    <location>
        <begin position="143"/>
        <end position="166"/>
    </location>
</feature>
<dbReference type="InterPro" id="IPR006015">
    <property type="entry name" value="Universal_stress_UspA"/>
</dbReference>
<evidence type="ECO:0000256" key="3">
    <source>
        <dbReference type="ARBA" id="ARBA00022448"/>
    </source>
</evidence>
<dbReference type="GO" id="GO:0015297">
    <property type="term" value="F:antiporter activity"/>
    <property type="evidence" value="ECO:0007669"/>
    <property type="project" value="InterPro"/>
</dbReference>
<dbReference type="Proteomes" id="UP000460298">
    <property type="component" value="Unassembled WGS sequence"/>
</dbReference>
<feature type="domain" description="UspA" evidence="9">
    <location>
        <begin position="579"/>
        <end position="715"/>
    </location>
</feature>
<dbReference type="Pfam" id="PF00999">
    <property type="entry name" value="Na_H_Exchanger"/>
    <property type="match status" value="1"/>
</dbReference>
<comment type="caution">
    <text evidence="11">The sequence shown here is derived from an EMBL/GenBank/DDBJ whole genome shotgun (WGS) entry which is preliminary data.</text>
</comment>
<dbReference type="InterPro" id="IPR006153">
    <property type="entry name" value="Cation/H_exchanger_TM"/>
</dbReference>
<accession>A0A833H1A5</accession>
<dbReference type="InterPro" id="IPR050794">
    <property type="entry name" value="CPA2_transporter"/>
</dbReference>
<keyword evidence="5 8" id="KW-1133">Transmembrane helix</keyword>
<feature type="transmembrane region" description="Helical" evidence="8">
    <location>
        <begin position="12"/>
        <end position="29"/>
    </location>
</feature>
<evidence type="ECO:0000259" key="10">
    <source>
        <dbReference type="Pfam" id="PF00999"/>
    </source>
</evidence>
<organism evidence="11 12">
    <name type="scientific">Leptonema illini</name>
    <dbReference type="NCBI Taxonomy" id="183"/>
    <lineage>
        <taxon>Bacteria</taxon>
        <taxon>Pseudomonadati</taxon>
        <taxon>Spirochaetota</taxon>
        <taxon>Spirochaetia</taxon>
        <taxon>Leptospirales</taxon>
        <taxon>Leptospiraceae</taxon>
        <taxon>Leptonema</taxon>
    </lineage>
</organism>
<feature type="transmembrane region" description="Helical" evidence="8">
    <location>
        <begin position="76"/>
        <end position="97"/>
    </location>
</feature>
<proteinExistence type="inferred from homology"/>
<dbReference type="SUPFAM" id="SSF52402">
    <property type="entry name" value="Adenine nucleotide alpha hydrolases-like"/>
    <property type="match status" value="2"/>
</dbReference>
<dbReference type="Gene3D" id="3.40.50.12370">
    <property type="match status" value="1"/>
</dbReference>
<dbReference type="PRINTS" id="PR01438">
    <property type="entry name" value="UNVRSLSTRESS"/>
</dbReference>
<keyword evidence="3" id="KW-0813">Transport</keyword>
<reference evidence="11 12" key="1">
    <citation type="submission" date="2019-10" db="EMBL/GenBank/DDBJ databases">
        <title>Extracellular Electron Transfer in a Candidatus Methanoperedens spp. Enrichment Culture.</title>
        <authorList>
            <person name="Berger S."/>
            <person name="Rangel Shaw D."/>
            <person name="Berben T."/>
            <person name="In 'T Zandt M."/>
            <person name="Frank J."/>
            <person name="Reimann J."/>
            <person name="Jetten M.S.M."/>
            <person name="Welte C.U."/>
        </authorList>
    </citation>
    <scope>NUCLEOTIDE SEQUENCE [LARGE SCALE GENOMIC DNA]</scope>
    <source>
        <strain evidence="11">SB12</strain>
    </source>
</reference>
<dbReference type="CDD" id="cd00293">
    <property type="entry name" value="USP-like"/>
    <property type="match status" value="1"/>
</dbReference>
<evidence type="ECO:0000259" key="9">
    <source>
        <dbReference type="Pfam" id="PF00582"/>
    </source>
</evidence>
<dbReference type="InterPro" id="IPR006016">
    <property type="entry name" value="UspA"/>
</dbReference>
<comment type="similarity">
    <text evidence="2">Belongs to the universal stress protein A family.</text>
</comment>
<evidence type="ECO:0000256" key="2">
    <source>
        <dbReference type="ARBA" id="ARBA00008791"/>
    </source>
</evidence>
<feature type="transmembrane region" description="Helical" evidence="8">
    <location>
        <begin position="187"/>
        <end position="206"/>
    </location>
</feature>
<keyword evidence="6" id="KW-0406">Ion transport</keyword>
<dbReference type="GO" id="GO:1902600">
    <property type="term" value="P:proton transmembrane transport"/>
    <property type="evidence" value="ECO:0007669"/>
    <property type="project" value="InterPro"/>
</dbReference>
<dbReference type="PANTHER" id="PTHR32468:SF0">
    <property type="entry name" value="K(+)_H(+) ANTIPORTER 1"/>
    <property type="match status" value="1"/>
</dbReference>
<feature type="transmembrane region" description="Helical" evidence="8">
    <location>
        <begin position="300"/>
        <end position="321"/>
    </location>
</feature>
<feature type="transmembrane region" description="Helical" evidence="8">
    <location>
        <begin position="392"/>
        <end position="411"/>
    </location>
</feature>